<dbReference type="AlphaFoldDB" id="A0A3B1BKE8"/>
<dbReference type="NCBIfam" id="TIGR02142">
    <property type="entry name" value="modC_ABC"/>
    <property type="match status" value="1"/>
</dbReference>
<dbReference type="GO" id="GO:0005524">
    <property type="term" value="F:ATP binding"/>
    <property type="evidence" value="ECO:0007669"/>
    <property type="project" value="UniProtKB-KW"/>
</dbReference>
<dbReference type="InterPro" id="IPR050334">
    <property type="entry name" value="Molybdenum_import_ModC"/>
</dbReference>
<reference evidence="4" key="1">
    <citation type="submission" date="2018-06" db="EMBL/GenBank/DDBJ databases">
        <authorList>
            <person name="Zhirakovskaya E."/>
        </authorList>
    </citation>
    <scope>NUCLEOTIDE SEQUENCE</scope>
</reference>
<dbReference type="InterPro" id="IPR003439">
    <property type="entry name" value="ABC_transporter-like_ATP-bd"/>
</dbReference>
<accession>A0A3B1BKE8</accession>
<dbReference type="PANTHER" id="PTHR43514">
    <property type="entry name" value="ABC TRANSPORTER I FAMILY MEMBER 10"/>
    <property type="match status" value="1"/>
</dbReference>
<dbReference type="InterPro" id="IPR017871">
    <property type="entry name" value="ABC_transporter-like_CS"/>
</dbReference>
<dbReference type="SUPFAM" id="SSF52540">
    <property type="entry name" value="P-loop containing nucleoside triphosphate hydrolases"/>
    <property type="match status" value="1"/>
</dbReference>
<dbReference type="InterPro" id="IPR027417">
    <property type="entry name" value="P-loop_NTPase"/>
</dbReference>
<dbReference type="Pfam" id="PF00005">
    <property type="entry name" value="ABC_tran"/>
    <property type="match status" value="1"/>
</dbReference>
<dbReference type="GO" id="GO:0140359">
    <property type="term" value="F:ABC-type transporter activity"/>
    <property type="evidence" value="ECO:0007669"/>
    <property type="project" value="InterPro"/>
</dbReference>
<keyword evidence="2 4" id="KW-0067">ATP-binding</keyword>
<evidence type="ECO:0000256" key="1">
    <source>
        <dbReference type="ARBA" id="ARBA00022741"/>
    </source>
</evidence>
<dbReference type="GO" id="GO:0015098">
    <property type="term" value="F:molybdate ion transmembrane transporter activity"/>
    <property type="evidence" value="ECO:0007669"/>
    <property type="project" value="InterPro"/>
</dbReference>
<sequence>MTIEAQLHLQRDDFTLDTMFCVPSHGITALFGPSGCGKTTLLRAIAGLEKETRGRFVIGDTVWQDETHCLPTHQRELGYVFQEASLFEHLSVRQNLEYGLKRLPVEKQRFDFDQAVTLLDLSALLPRQPARLSGGERQRVAIARALLSSPRLLLMDEPLAALDQQRKREILPFFARLHSELDIPILYVSHAADEVARLADHLVLLDNGRVQASGPIAEMLTRADLPLAHEHDAAAIIEATVSGHDTPFNLTQLSFPGGQLSVPHPGADDELPVGQNVRLRVLARDVSLTL</sequence>
<keyword evidence="1" id="KW-0547">Nucleotide-binding</keyword>
<protein>
    <submittedName>
        <fullName evidence="4">Molybdenum ABC transporter ATP-binding protein ModC</fullName>
    </submittedName>
</protein>
<evidence type="ECO:0000313" key="4">
    <source>
        <dbReference type="EMBL" id="VAX05227.1"/>
    </source>
</evidence>
<dbReference type="InterPro" id="IPR003593">
    <property type="entry name" value="AAA+_ATPase"/>
</dbReference>
<dbReference type="PROSITE" id="PS50893">
    <property type="entry name" value="ABC_TRANSPORTER_2"/>
    <property type="match status" value="1"/>
</dbReference>
<feature type="domain" description="ABC transporter" evidence="3">
    <location>
        <begin position="1"/>
        <end position="232"/>
    </location>
</feature>
<evidence type="ECO:0000259" key="3">
    <source>
        <dbReference type="PROSITE" id="PS50893"/>
    </source>
</evidence>
<dbReference type="PROSITE" id="PS00211">
    <property type="entry name" value="ABC_TRANSPORTER_1"/>
    <property type="match status" value="1"/>
</dbReference>
<dbReference type="InterPro" id="IPR011868">
    <property type="entry name" value="ModC_ABC_ATP-bd"/>
</dbReference>
<organism evidence="4">
    <name type="scientific">hydrothermal vent metagenome</name>
    <dbReference type="NCBI Taxonomy" id="652676"/>
    <lineage>
        <taxon>unclassified sequences</taxon>
        <taxon>metagenomes</taxon>
        <taxon>ecological metagenomes</taxon>
    </lineage>
</organism>
<dbReference type="SMART" id="SM00382">
    <property type="entry name" value="AAA"/>
    <property type="match status" value="1"/>
</dbReference>
<name>A0A3B1BKE8_9ZZZZ</name>
<dbReference type="PANTHER" id="PTHR43514:SF10">
    <property type="entry name" value="MOLYBDENUM IMPORT ATP-BINDING PROTEIN MODC 2"/>
    <property type="match status" value="1"/>
</dbReference>
<feature type="non-terminal residue" evidence="4">
    <location>
        <position position="290"/>
    </location>
</feature>
<dbReference type="Gene3D" id="3.40.50.300">
    <property type="entry name" value="P-loop containing nucleotide triphosphate hydrolases"/>
    <property type="match status" value="1"/>
</dbReference>
<dbReference type="GO" id="GO:0016887">
    <property type="term" value="F:ATP hydrolysis activity"/>
    <property type="evidence" value="ECO:0007669"/>
    <property type="project" value="InterPro"/>
</dbReference>
<evidence type="ECO:0000256" key="2">
    <source>
        <dbReference type="ARBA" id="ARBA00022840"/>
    </source>
</evidence>
<proteinExistence type="predicted"/>
<gene>
    <name evidence="4" type="ORF">MNBD_GAMMA19-1871</name>
</gene>
<dbReference type="EMBL" id="UOFV01000521">
    <property type="protein sequence ID" value="VAX05227.1"/>
    <property type="molecule type" value="Genomic_DNA"/>
</dbReference>
<dbReference type="GO" id="GO:0016020">
    <property type="term" value="C:membrane"/>
    <property type="evidence" value="ECO:0007669"/>
    <property type="project" value="InterPro"/>
</dbReference>